<proteinExistence type="predicted"/>
<evidence type="ECO:0000313" key="2">
    <source>
        <dbReference type="Proteomes" id="UP000507245"/>
    </source>
</evidence>
<reference evidence="2" key="1">
    <citation type="journal article" date="2020" name="Genome Biol.">
        <title>Gamete binning: chromosome-level and haplotype-resolved genome assembly enabled by high-throughput single-cell sequencing of gamete genomes.</title>
        <authorList>
            <person name="Campoy J.A."/>
            <person name="Sun H."/>
            <person name="Goel M."/>
            <person name="Jiao W.-B."/>
            <person name="Folz-Donahue K."/>
            <person name="Wang N."/>
            <person name="Rubio M."/>
            <person name="Liu C."/>
            <person name="Kukat C."/>
            <person name="Ruiz D."/>
            <person name="Huettel B."/>
            <person name="Schneeberger K."/>
        </authorList>
    </citation>
    <scope>NUCLEOTIDE SEQUENCE [LARGE SCALE GENOMIC DNA]</scope>
    <source>
        <strain evidence="2">cv. Rojo Pasion</strain>
    </source>
</reference>
<protein>
    <submittedName>
        <fullName evidence="1">Uncharacterized protein</fullName>
    </submittedName>
</protein>
<keyword evidence="2" id="KW-1185">Reference proteome</keyword>
<dbReference type="Proteomes" id="UP000507245">
    <property type="component" value="Unassembled WGS sequence"/>
</dbReference>
<name>A0A6J5WSK4_PRUAR</name>
<dbReference type="AlphaFoldDB" id="A0A6J5WSK4"/>
<evidence type="ECO:0000313" key="1">
    <source>
        <dbReference type="EMBL" id="CAB4304660.1"/>
    </source>
</evidence>
<dbReference type="EMBL" id="CAEKKB010000003">
    <property type="protein sequence ID" value="CAB4304660.1"/>
    <property type="molecule type" value="Genomic_DNA"/>
</dbReference>
<accession>A0A6J5WSK4</accession>
<dbReference type="OrthoDB" id="10474227at2759"/>
<gene>
    <name evidence="1" type="ORF">ORAREDHAP_LOCUS22347</name>
</gene>
<sequence>MAGCHCSPASRPQLSWHLTGTVSQLGLGDLRSGPSGLALNRVDCLEKVNKWVCFNGLLGSPVLWRIRSVERTRSLPCQPMTCRGCKSDGAQCFQDIAYGFELFPKWVFFLQHDRLTASDLSATPHDGSKFRISFKGMPGAFTEEECCNQGLP</sequence>
<organism evidence="1 2">
    <name type="scientific">Prunus armeniaca</name>
    <name type="common">Apricot</name>
    <name type="synonym">Armeniaca vulgaris</name>
    <dbReference type="NCBI Taxonomy" id="36596"/>
    <lineage>
        <taxon>Eukaryota</taxon>
        <taxon>Viridiplantae</taxon>
        <taxon>Streptophyta</taxon>
        <taxon>Embryophyta</taxon>
        <taxon>Tracheophyta</taxon>
        <taxon>Spermatophyta</taxon>
        <taxon>Magnoliopsida</taxon>
        <taxon>eudicotyledons</taxon>
        <taxon>Gunneridae</taxon>
        <taxon>Pentapetalae</taxon>
        <taxon>rosids</taxon>
        <taxon>fabids</taxon>
        <taxon>Rosales</taxon>
        <taxon>Rosaceae</taxon>
        <taxon>Amygdaloideae</taxon>
        <taxon>Amygdaleae</taxon>
        <taxon>Prunus</taxon>
    </lineage>
</organism>